<accession>A0A398BFS9</accession>
<keyword evidence="1" id="KW-0418">Kinase</keyword>
<proteinExistence type="predicted"/>
<organism evidence="1 2">
    <name type="scientific">Mesobacillus zeae</name>
    <dbReference type="NCBI Taxonomy" id="1917180"/>
    <lineage>
        <taxon>Bacteria</taxon>
        <taxon>Bacillati</taxon>
        <taxon>Bacillota</taxon>
        <taxon>Bacilli</taxon>
        <taxon>Bacillales</taxon>
        <taxon>Bacillaceae</taxon>
        <taxon>Mesobacillus</taxon>
    </lineage>
</organism>
<dbReference type="AlphaFoldDB" id="A0A398BFS9"/>
<keyword evidence="1" id="KW-0808">Transferase</keyword>
<sequence length="175" mass="20080">MRFLWEQHIAWTRFAILSLVFNLPDAEFVIARLLRNATDMGNFMARFYGKQVGAHYESLIKAHLVIAADLVKAAKKGDQTAAASIERKWYENADEIAAFISKVNPYISENEFRNMFYEHLAFVKAQAVFMLQKDYQSGVAVYDKYETQALHMADAITRAIVKQFPNAFPPGKRSY</sequence>
<evidence type="ECO:0000313" key="2">
    <source>
        <dbReference type="Proteomes" id="UP000265816"/>
    </source>
</evidence>
<keyword evidence="2" id="KW-1185">Reference proteome</keyword>
<dbReference type="Proteomes" id="UP000265816">
    <property type="component" value="Unassembled WGS sequence"/>
</dbReference>
<comment type="caution">
    <text evidence="1">The sequence shown here is derived from an EMBL/GenBank/DDBJ whole genome shotgun (WGS) entry which is preliminary data.</text>
</comment>
<dbReference type="GO" id="GO:0016301">
    <property type="term" value="F:kinase activity"/>
    <property type="evidence" value="ECO:0007669"/>
    <property type="project" value="UniProtKB-KW"/>
</dbReference>
<dbReference type="OrthoDB" id="2603324at2"/>
<name>A0A398BFS9_9BACI</name>
<gene>
    <name evidence="1" type="ORF">D1970_01790</name>
</gene>
<reference evidence="1 2" key="1">
    <citation type="submission" date="2018-08" db="EMBL/GenBank/DDBJ databases">
        <title>Bacillus jemisoniae sp. nov., Bacillus chryseoplanitiae sp. nov., Bacillus resnikiae sp. nov., and Bacillus frankliniae sp. nov., isolated from Viking spacecraft and associated surfaces.</title>
        <authorList>
            <person name="Seuylemezian A."/>
            <person name="Vaishampayan P."/>
        </authorList>
    </citation>
    <scope>NUCLEOTIDE SEQUENCE [LARGE SCALE GENOMIC DNA]</scope>
    <source>
        <strain evidence="1 2">JJ-247</strain>
    </source>
</reference>
<evidence type="ECO:0000313" key="1">
    <source>
        <dbReference type="EMBL" id="RID88464.1"/>
    </source>
</evidence>
<protein>
    <submittedName>
        <fullName evidence="1">Acetylglutamate kinase</fullName>
    </submittedName>
</protein>
<dbReference type="EMBL" id="QWVT01000006">
    <property type="protein sequence ID" value="RID88464.1"/>
    <property type="molecule type" value="Genomic_DNA"/>
</dbReference>